<name>A0A0E9MLS9_9SPHN</name>
<dbReference type="CDD" id="cd00093">
    <property type="entry name" value="HTH_XRE"/>
    <property type="match status" value="1"/>
</dbReference>
<dbReference type="InterPro" id="IPR001387">
    <property type="entry name" value="Cro/C1-type_HTH"/>
</dbReference>
<protein>
    <submittedName>
        <fullName evidence="1">Uncharacterized protein</fullName>
    </submittedName>
</protein>
<dbReference type="OrthoDB" id="8480214at2"/>
<evidence type="ECO:0000313" key="2">
    <source>
        <dbReference type="Proteomes" id="UP000033202"/>
    </source>
</evidence>
<dbReference type="AlphaFoldDB" id="A0A0E9MLS9"/>
<dbReference type="EMBL" id="BBWU01000014">
    <property type="protein sequence ID" value="GAO38361.1"/>
    <property type="molecule type" value="Genomic_DNA"/>
</dbReference>
<dbReference type="InterPro" id="IPR010982">
    <property type="entry name" value="Lambda_DNA-bd_dom_sf"/>
</dbReference>
<sequence>MTDPASYQVHHNGPLKPEIIKFLNDLRVSKNWTYKALGDRLGISQAFAHNLLNKKGNISTSTYMTRVARGIERLQAGDTAKPEEAPVEGDTIAMRDHAYHLRDDLQVVLRLPADLTEREAQRLSLFIQSLAQ</sequence>
<gene>
    <name evidence="1" type="ORF">SCH01S_14_00250</name>
</gene>
<dbReference type="RefSeq" id="WP_046347214.1">
    <property type="nucleotide sequence ID" value="NZ_BBWU01000014.1"/>
</dbReference>
<evidence type="ECO:0000313" key="1">
    <source>
        <dbReference type="EMBL" id="GAO38361.1"/>
    </source>
</evidence>
<dbReference type="STRING" id="1219043.SCH01S_14_00250"/>
<dbReference type="Proteomes" id="UP000033202">
    <property type="component" value="Unassembled WGS sequence"/>
</dbReference>
<organism evidence="1 2">
    <name type="scientific">Sphingomonas changbaiensis NBRC 104936</name>
    <dbReference type="NCBI Taxonomy" id="1219043"/>
    <lineage>
        <taxon>Bacteria</taxon>
        <taxon>Pseudomonadati</taxon>
        <taxon>Pseudomonadota</taxon>
        <taxon>Alphaproteobacteria</taxon>
        <taxon>Sphingomonadales</taxon>
        <taxon>Sphingomonadaceae</taxon>
        <taxon>Sphingomonas</taxon>
    </lineage>
</organism>
<dbReference type="SUPFAM" id="SSF47413">
    <property type="entry name" value="lambda repressor-like DNA-binding domains"/>
    <property type="match status" value="1"/>
</dbReference>
<keyword evidence="2" id="KW-1185">Reference proteome</keyword>
<proteinExistence type="predicted"/>
<dbReference type="GO" id="GO:0003677">
    <property type="term" value="F:DNA binding"/>
    <property type="evidence" value="ECO:0007669"/>
    <property type="project" value="InterPro"/>
</dbReference>
<accession>A0A0E9MLS9</accession>
<comment type="caution">
    <text evidence="1">The sequence shown here is derived from an EMBL/GenBank/DDBJ whole genome shotgun (WGS) entry which is preliminary data.</text>
</comment>
<reference evidence="1 2" key="1">
    <citation type="submission" date="2015-04" db="EMBL/GenBank/DDBJ databases">
        <title>Whole genome shotgun sequence of Sphingomonas changbaiensis NBRC 104936.</title>
        <authorList>
            <person name="Katano-Makiyama Y."/>
            <person name="Hosoyama A."/>
            <person name="Hashimoto M."/>
            <person name="Noguchi M."/>
            <person name="Tsuchikane K."/>
            <person name="Ohji S."/>
            <person name="Yamazoe A."/>
            <person name="Ichikawa N."/>
            <person name="Kimura A."/>
            <person name="Fujita N."/>
        </authorList>
    </citation>
    <scope>NUCLEOTIDE SEQUENCE [LARGE SCALE GENOMIC DNA]</scope>
    <source>
        <strain evidence="1 2">NBRC 104936</strain>
    </source>
</reference>